<name>A0ABU6RV68_9FABA</name>
<comment type="caution">
    <text evidence="1">The sequence shown here is derived from an EMBL/GenBank/DDBJ whole genome shotgun (WGS) entry which is preliminary data.</text>
</comment>
<dbReference type="EMBL" id="JASCZI010031923">
    <property type="protein sequence ID" value="MED6127653.1"/>
    <property type="molecule type" value="Genomic_DNA"/>
</dbReference>
<reference evidence="1 2" key="1">
    <citation type="journal article" date="2023" name="Plants (Basel)">
        <title>Bridging the Gap: Combining Genomics and Transcriptomics Approaches to Understand Stylosanthes scabra, an Orphan Legume from the Brazilian Caatinga.</title>
        <authorList>
            <person name="Ferreira-Neto J.R.C."/>
            <person name="da Silva M.D."/>
            <person name="Binneck E."/>
            <person name="de Melo N.F."/>
            <person name="da Silva R.H."/>
            <person name="de Melo A.L.T.M."/>
            <person name="Pandolfi V."/>
            <person name="Bustamante F.O."/>
            <person name="Brasileiro-Vidal A.C."/>
            <person name="Benko-Iseppon A.M."/>
        </authorList>
    </citation>
    <scope>NUCLEOTIDE SEQUENCE [LARGE SCALE GENOMIC DNA]</scope>
    <source>
        <tissue evidence="1">Leaves</tissue>
    </source>
</reference>
<accession>A0ABU6RV68</accession>
<proteinExistence type="predicted"/>
<keyword evidence="2" id="KW-1185">Reference proteome</keyword>
<evidence type="ECO:0000313" key="2">
    <source>
        <dbReference type="Proteomes" id="UP001341840"/>
    </source>
</evidence>
<dbReference type="Proteomes" id="UP001341840">
    <property type="component" value="Unassembled WGS sequence"/>
</dbReference>
<protein>
    <submittedName>
        <fullName evidence="1">Uncharacterized protein</fullName>
    </submittedName>
</protein>
<organism evidence="1 2">
    <name type="scientific">Stylosanthes scabra</name>
    <dbReference type="NCBI Taxonomy" id="79078"/>
    <lineage>
        <taxon>Eukaryota</taxon>
        <taxon>Viridiplantae</taxon>
        <taxon>Streptophyta</taxon>
        <taxon>Embryophyta</taxon>
        <taxon>Tracheophyta</taxon>
        <taxon>Spermatophyta</taxon>
        <taxon>Magnoliopsida</taxon>
        <taxon>eudicotyledons</taxon>
        <taxon>Gunneridae</taxon>
        <taxon>Pentapetalae</taxon>
        <taxon>rosids</taxon>
        <taxon>fabids</taxon>
        <taxon>Fabales</taxon>
        <taxon>Fabaceae</taxon>
        <taxon>Papilionoideae</taxon>
        <taxon>50 kb inversion clade</taxon>
        <taxon>dalbergioids sensu lato</taxon>
        <taxon>Dalbergieae</taxon>
        <taxon>Pterocarpus clade</taxon>
        <taxon>Stylosanthes</taxon>
    </lineage>
</organism>
<gene>
    <name evidence="1" type="ORF">PIB30_090034</name>
</gene>
<sequence>MAWPQAVSNLSLKISLSHPSFTDEYGDFLASCCHDRRNSEPIARAAAGCPSNGAVAGELKTCALPYGCL</sequence>
<evidence type="ECO:0000313" key="1">
    <source>
        <dbReference type="EMBL" id="MED6127653.1"/>
    </source>
</evidence>